<dbReference type="Pfam" id="PF02049">
    <property type="entry name" value="FliE"/>
    <property type="match status" value="1"/>
</dbReference>
<keyword evidence="6" id="KW-0969">Cilium</keyword>
<dbReference type="HAMAP" id="MF_00724">
    <property type="entry name" value="FliE"/>
    <property type="match status" value="1"/>
</dbReference>
<comment type="subcellular location">
    <subcellularLocation>
        <location evidence="1 4">Bacterial flagellum basal body</location>
    </subcellularLocation>
</comment>
<proteinExistence type="inferred from homology"/>
<comment type="caution">
    <text evidence="6">The sequence shown here is derived from an EMBL/GenBank/DDBJ whole genome shotgun (WGS) entry which is preliminary data.</text>
</comment>
<protein>
    <recommendedName>
        <fullName evidence="4 5">Flagellar hook-basal body complex protein FliE</fullName>
    </recommendedName>
</protein>
<keyword evidence="3 4" id="KW-0975">Bacterial flagellum</keyword>
<evidence type="ECO:0000256" key="1">
    <source>
        <dbReference type="ARBA" id="ARBA00004117"/>
    </source>
</evidence>
<dbReference type="Proteomes" id="UP001596267">
    <property type="component" value="Unassembled WGS sequence"/>
</dbReference>
<dbReference type="InterPro" id="IPR001624">
    <property type="entry name" value="FliE"/>
</dbReference>
<evidence type="ECO:0000256" key="5">
    <source>
        <dbReference type="NCBIfam" id="TIGR00205"/>
    </source>
</evidence>
<evidence type="ECO:0000256" key="3">
    <source>
        <dbReference type="ARBA" id="ARBA00023143"/>
    </source>
</evidence>
<dbReference type="EMBL" id="JBHSTQ010000002">
    <property type="protein sequence ID" value="MFC6385504.1"/>
    <property type="molecule type" value="Genomic_DNA"/>
</dbReference>
<dbReference type="RefSeq" id="WP_253052096.1">
    <property type="nucleotide sequence ID" value="NZ_JAMXWN010000001.1"/>
</dbReference>
<name>A0ABW1WEB4_9BACL</name>
<evidence type="ECO:0000256" key="4">
    <source>
        <dbReference type="HAMAP-Rule" id="MF_00724"/>
    </source>
</evidence>
<gene>
    <name evidence="4 6" type="primary">fliE</name>
    <name evidence="6" type="ORF">ACFP7A_02725</name>
</gene>
<evidence type="ECO:0000256" key="2">
    <source>
        <dbReference type="ARBA" id="ARBA00009272"/>
    </source>
</evidence>
<evidence type="ECO:0000313" key="6">
    <source>
        <dbReference type="EMBL" id="MFC6385504.1"/>
    </source>
</evidence>
<organism evidence="6 7">
    <name type="scientific">Sporolactobacillus kofuensis</name>
    <dbReference type="NCBI Taxonomy" id="269672"/>
    <lineage>
        <taxon>Bacteria</taxon>
        <taxon>Bacillati</taxon>
        <taxon>Bacillota</taxon>
        <taxon>Bacilli</taxon>
        <taxon>Bacillales</taxon>
        <taxon>Sporolactobacillaceae</taxon>
        <taxon>Sporolactobacillus</taxon>
    </lineage>
</organism>
<dbReference type="NCBIfam" id="TIGR00205">
    <property type="entry name" value="fliE"/>
    <property type="match status" value="1"/>
</dbReference>
<accession>A0ABW1WEB4</accession>
<dbReference type="PRINTS" id="PR01006">
    <property type="entry name" value="FLGHOOKFLIE"/>
</dbReference>
<dbReference type="PANTHER" id="PTHR34653:SF1">
    <property type="entry name" value="FLAGELLAR HOOK-BASAL BODY COMPLEX PROTEIN FLIE"/>
    <property type="match status" value="1"/>
</dbReference>
<dbReference type="PANTHER" id="PTHR34653">
    <property type="match status" value="1"/>
</dbReference>
<keyword evidence="6" id="KW-0966">Cell projection</keyword>
<reference evidence="7" key="1">
    <citation type="journal article" date="2019" name="Int. J. Syst. Evol. Microbiol.">
        <title>The Global Catalogue of Microorganisms (GCM) 10K type strain sequencing project: providing services to taxonomists for standard genome sequencing and annotation.</title>
        <authorList>
            <consortium name="The Broad Institute Genomics Platform"/>
            <consortium name="The Broad Institute Genome Sequencing Center for Infectious Disease"/>
            <person name="Wu L."/>
            <person name="Ma J."/>
        </authorList>
    </citation>
    <scope>NUCLEOTIDE SEQUENCE [LARGE SCALE GENOMIC DNA]</scope>
    <source>
        <strain evidence="7">CCUG 42001</strain>
    </source>
</reference>
<keyword evidence="6" id="KW-0282">Flagellum</keyword>
<sequence>MNINPINFNSSTATTAAGNQTVAKAQNGFAGALKNALGTVNTSQQTANQMVTELANGNSNVDLHNVMIAMQKADVMLKTTVQVRDRVIEAYQEVMRMQV</sequence>
<keyword evidence="7" id="KW-1185">Reference proteome</keyword>
<comment type="similarity">
    <text evidence="2 4">Belongs to the FliE family.</text>
</comment>
<evidence type="ECO:0000313" key="7">
    <source>
        <dbReference type="Proteomes" id="UP001596267"/>
    </source>
</evidence>